<evidence type="ECO:0000313" key="3">
    <source>
        <dbReference type="Proteomes" id="UP000245119"/>
    </source>
</evidence>
<gene>
    <name evidence="2" type="ORF">C0Q70_09511</name>
</gene>
<feature type="compositionally biased region" description="Basic residues" evidence="1">
    <location>
        <begin position="220"/>
        <end position="237"/>
    </location>
</feature>
<reference evidence="2 3" key="1">
    <citation type="submission" date="2018-04" db="EMBL/GenBank/DDBJ databases">
        <title>The genome of golden apple snail Pomacea canaliculata provides insight into stress tolerance and invasive adaptation.</title>
        <authorList>
            <person name="Liu C."/>
            <person name="Liu B."/>
            <person name="Ren Y."/>
            <person name="Zhang Y."/>
            <person name="Wang H."/>
            <person name="Li S."/>
            <person name="Jiang F."/>
            <person name="Yin L."/>
            <person name="Zhang G."/>
            <person name="Qian W."/>
            <person name="Fan W."/>
        </authorList>
    </citation>
    <scope>NUCLEOTIDE SEQUENCE [LARGE SCALE GENOMIC DNA]</scope>
    <source>
        <strain evidence="2">SZHN2017</strain>
        <tissue evidence="2">Muscle</tissue>
    </source>
</reference>
<name>A0A2T7PA08_POMCA</name>
<evidence type="ECO:0000313" key="2">
    <source>
        <dbReference type="EMBL" id="PVD30249.1"/>
    </source>
</evidence>
<proteinExistence type="predicted"/>
<feature type="region of interest" description="Disordered" evidence="1">
    <location>
        <begin position="185"/>
        <end position="237"/>
    </location>
</feature>
<comment type="caution">
    <text evidence="2">The sequence shown here is derived from an EMBL/GenBank/DDBJ whole genome shotgun (WGS) entry which is preliminary data.</text>
</comment>
<sequence length="237" mass="26269">METMNDRGGLPCLARSIPQEVSEDESFELGETASVREAIRANQSVSSPRGVSSHLTQLDELKFTNENSSQRHDLQTASRDTVLVFNSHVDPATSVQEDNFTASPLNLFLRPEHANIQLVNVEGEVEETEKLRMEVACPSGGQYSDVSREDSLELERRQRIDLPASDSVRFNHLPENKQCAQCNVSDKELSQNDLKTTLNAEVGAEGTSKNESNETVKAGKGAKKGRKKSRRRKKSAK</sequence>
<dbReference type="EMBL" id="PZQS01000005">
    <property type="protein sequence ID" value="PVD30249.1"/>
    <property type="molecule type" value="Genomic_DNA"/>
</dbReference>
<dbReference type="Proteomes" id="UP000245119">
    <property type="component" value="Linkage Group LG5"/>
</dbReference>
<organism evidence="2 3">
    <name type="scientific">Pomacea canaliculata</name>
    <name type="common">Golden apple snail</name>
    <dbReference type="NCBI Taxonomy" id="400727"/>
    <lineage>
        <taxon>Eukaryota</taxon>
        <taxon>Metazoa</taxon>
        <taxon>Spiralia</taxon>
        <taxon>Lophotrochozoa</taxon>
        <taxon>Mollusca</taxon>
        <taxon>Gastropoda</taxon>
        <taxon>Caenogastropoda</taxon>
        <taxon>Architaenioglossa</taxon>
        <taxon>Ampullarioidea</taxon>
        <taxon>Ampullariidae</taxon>
        <taxon>Pomacea</taxon>
    </lineage>
</organism>
<accession>A0A2T7PA08</accession>
<feature type="region of interest" description="Disordered" evidence="1">
    <location>
        <begin position="1"/>
        <end position="28"/>
    </location>
</feature>
<evidence type="ECO:0000256" key="1">
    <source>
        <dbReference type="SAM" id="MobiDB-lite"/>
    </source>
</evidence>
<protein>
    <submittedName>
        <fullName evidence="2">Uncharacterized protein</fullName>
    </submittedName>
</protein>
<dbReference type="AlphaFoldDB" id="A0A2T7PA08"/>
<keyword evidence="3" id="KW-1185">Reference proteome</keyword>